<feature type="binding site" evidence="6">
    <location>
        <position position="318"/>
    </location>
    <ligand>
        <name>S-adenosyl-L-methionine</name>
        <dbReference type="ChEBI" id="CHEBI:59789"/>
    </ligand>
</feature>
<evidence type="ECO:0000256" key="1">
    <source>
        <dbReference type="ARBA" id="ARBA00022485"/>
    </source>
</evidence>
<dbReference type="Proteomes" id="UP000077881">
    <property type="component" value="Unassembled WGS sequence"/>
</dbReference>
<evidence type="ECO:0000313" key="9">
    <source>
        <dbReference type="Proteomes" id="UP000077881"/>
    </source>
</evidence>
<reference evidence="8 9" key="1">
    <citation type="submission" date="2015-05" db="EMBL/GenBank/DDBJ databases">
        <title>Comparison of genome.</title>
        <authorList>
            <person name="Zheng Z."/>
            <person name="Sun M."/>
        </authorList>
    </citation>
    <scope>NUCLEOTIDE SEQUENCE [LARGE SCALE GENOMIC DNA]</scope>
    <source>
        <strain evidence="8 9">G25-74</strain>
    </source>
</reference>
<dbReference type="CDD" id="cd02440">
    <property type="entry name" value="AdoMet_MTases"/>
    <property type="match status" value="1"/>
</dbReference>
<proteinExistence type="inferred from homology"/>
<dbReference type="PROSITE" id="PS01230">
    <property type="entry name" value="TRMA_1"/>
    <property type="match status" value="1"/>
</dbReference>
<feature type="binding site" evidence="6">
    <location>
        <position position="249"/>
    </location>
    <ligand>
        <name>S-adenosyl-L-methionine</name>
        <dbReference type="ChEBI" id="CHEBI:59789"/>
    </ligand>
</feature>
<dbReference type="AlphaFoldDB" id="A0A177ZVT6"/>
<dbReference type="GO" id="GO:0051539">
    <property type="term" value="F:4 iron, 4 sulfur cluster binding"/>
    <property type="evidence" value="ECO:0007669"/>
    <property type="project" value="UniProtKB-KW"/>
</dbReference>
<evidence type="ECO:0000256" key="7">
    <source>
        <dbReference type="PROSITE-ProRule" id="PRU10015"/>
    </source>
</evidence>
<dbReference type="InterPro" id="IPR010280">
    <property type="entry name" value="U5_MeTrfase_fam"/>
</dbReference>
<dbReference type="EMBL" id="LDJR01000044">
    <property type="protein sequence ID" value="OAK72002.1"/>
    <property type="molecule type" value="Genomic_DNA"/>
</dbReference>
<dbReference type="InterPro" id="IPR030390">
    <property type="entry name" value="MeTrfase_TrmA_AS"/>
</dbReference>
<dbReference type="PANTHER" id="PTHR11061:SF30">
    <property type="entry name" value="TRNA (URACIL(54)-C(5))-METHYLTRANSFERASE"/>
    <property type="match status" value="1"/>
</dbReference>
<gene>
    <name evidence="8" type="ORF">ABB05_10200</name>
</gene>
<keyword evidence="2 6" id="KW-0489">Methyltransferase</keyword>
<evidence type="ECO:0000256" key="4">
    <source>
        <dbReference type="ARBA" id="ARBA00022691"/>
    </source>
</evidence>
<feature type="active site" description="Nucleophile" evidence="6">
    <location>
        <position position="345"/>
    </location>
</feature>
<feature type="active site" evidence="7">
    <location>
        <position position="345"/>
    </location>
</feature>
<dbReference type="FunFam" id="2.40.50.1070:FF:000003">
    <property type="entry name" value="23S rRNA (Uracil-5-)-methyltransferase RumA"/>
    <property type="match status" value="1"/>
</dbReference>
<dbReference type="GO" id="GO:0070475">
    <property type="term" value="P:rRNA base methylation"/>
    <property type="evidence" value="ECO:0007669"/>
    <property type="project" value="TreeGrafter"/>
</dbReference>
<dbReference type="InterPro" id="IPR029063">
    <property type="entry name" value="SAM-dependent_MTases_sf"/>
</dbReference>
<dbReference type="Gene3D" id="2.40.50.1070">
    <property type="match status" value="1"/>
</dbReference>
<keyword evidence="5" id="KW-0411">Iron-sulfur</keyword>
<evidence type="ECO:0000256" key="5">
    <source>
        <dbReference type="ARBA" id="ARBA00023014"/>
    </source>
</evidence>
<keyword evidence="1" id="KW-0479">Metal-binding</keyword>
<protein>
    <submittedName>
        <fullName evidence="8">RNA methyltransferase</fullName>
    </submittedName>
</protein>
<keyword evidence="1" id="KW-0004">4Fe-4S</keyword>
<keyword evidence="9" id="KW-1185">Reference proteome</keyword>
<dbReference type="Pfam" id="PF05958">
    <property type="entry name" value="tRNA_U5-meth_tr"/>
    <property type="match status" value="1"/>
</dbReference>
<keyword evidence="1" id="KW-0408">Iron</keyword>
<dbReference type="NCBIfam" id="TIGR00479">
    <property type="entry name" value="rumA"/>
    <property type="match status" value="1"/>
</dbReference>
<keyword evidence="3 6" id="KW-0808">Transferase</keyword>
<dbReference type="GO" id="GO:0070041">
    <property type="term" value="F:rRNA (uridine-C5-)-methyltransferase activity"/>
    <property type="evidence" value="ECO:0007669"/>
    <property type="project" value="TreeGrafter"/>
</dbReference>
<evidence type="ECO:0000256" key="3">
    <source>
        <dbReference type="ARBA" id="ARBA00022679"/>
    </source>
</evidence>
<evidence type="ECO:0000313" key="8">
    <source>
        <dbReference type="EMBL" id="OAK72002.1"/>
    </source>
</evidence>
<evidence type="ECO:0000256" key="6">
    <source>
        <dbReference type="PROSITE-ProRule" id="PRU01024"/>
    </source>
</evidence>
<comment type="caution">
    <text evidence="8">The sequence shown here is derived from an EMBL/GenBank/DDBJ whole genome shotgun (WGS) entry which is preliminary data.</text>
</comment>
<dbReference type="PANTHER" id="PTHR11061">
    <property type="entry name" value="RNA M5U METHYLTRANSFERASE"/>
    <property type="match status" value="1"/>
</dbReference>
<dbReference type="STRING" id="217031.ABB05_10200"/>
<feature type="binding site" evidence="6">
    <location>
        <position position="220"/>
    </location>
    <ligand>
        <name>S-adenosyl-L-methionine</name>
        <dbReference type="ChEBI" id="CHEBI:59789"/>
    </ligand>
</feature>
<dbReference type="Gene3D" id="3.40.50.150">
    <property type="entry name" value="Vaccinia Virus protein VP39"/>
    <property type="match status" value="1"/>
</dbReference>
<dbReference type="InterPro" id="IPR030391">
    <property type="entry name" value="MeTrfase_TrmA_CS"/>
</dbReference>
<keyword evidence="4 6" id="KW-0949">S-adenosyl-L-methionine</keyword>
<dbReference type="PATRIC" id="fig|217031.6.peg.2168"/>
<evidence type="ECO:0000256" key="2">
    <source>
        <dbReference type="ARBA" id="ARBA00022603"/>
    </source>
</evidence>
<dbReference type="FunFam" id="3.40.50.150:FF:000009">
    <property type="entry name" value="23S rRNA (Uracil(1939)-C(5))-methyltransferase RlmD"/>
    <property type="match status" value="1"/>
</dbReference>
<sequence length="390" mass="44658">MEKESKHRVKPECLYYSECGGCQLQHMSHEAQDNFKQRLVENLLKSYGKVNDILPMKEPYYYRNKVHSTFAYNKKRKIISGIYQEDSHHVIDIDECMIHDRKADEIIDTIKEFMKSFKMQPFDEDTGRGFLRHILIKRGFATNQVMVVLVTSTKVFPGKNNFIKALVKAHQEISTIIMNINKRRTSVVLGNEETVLYGKGYIEDILCGVKFQISAKSFYQVNPIQTEILYNKGIEMAKLKGNETVIDAYCGIGTISLIVSDKVKKVIGVELNKDAVKDAIKNAKNNHIKNTYFYNDDAGDFMVKLANENKKMDLVIMDPPRSGSDEKFLSSLIKLSPKKVIYVSCNPVTLKRDLKYLTKNGYKVKEIQPVDMFPQTAHVECVALLQRGTV</sequence>
<accession>A0A177ZVT6</accession>
<comment type="similarity">
    <text evidence="6">Belongs to the class I-like SAM-binding methyltransferase superfamily. RNA M5U methyltransferase family.</text>
</comment>
<organism evidence="8 9">
    <name type="scientific">Lederbergia galactosidilytica</name>
    <dbReference type="NCBI Taxonomy" id="217031"/>
    <lineage>
        <taxon>Bacteria</taxon>
        <taxon>Bacillati</taxon>
        <taxon>Bacillota</taxon>
        <taxon>Bacilli</taxon>
        <taxon>Bacillales</taxon>
        <taxon>Bacillaceae</taxon>
        <taxon>Lederbergia</taxon>
    </lineage>
</organism>
<dbReference type="SUPFAM" id="SSF53335">
    <property type="entry name" value="S-adenosyl-L-methionine-dependent methyltransferases"/>
    <property type="match status" value="1"/>
</dbReference>
<feature type="binding site" evidence="6">
    <location>
        <position position="270"/>
    </location>
    <ligand>
        <name>S-adenosyl-L-methionine</name>
        <dbReference type="ChEBI" id="CHEBI:59789"/>
    </ligand>
</feature>
<dbReference type="PROSITE" id="PS01231">
    <property type="entry name" value="TRMA_2"/>
    <property type="match status" value="1"/>
</dbReference>
<name>A0A177ZVT6_9BACI</name>
<dbReference type="PROSITE" id="PS51687">
    <property type="entry name" value="SAM_MT_RNA_M5U"/>
    <property type="match status" value="1"/>
</dbReference>